<keyword evidence="3" id="KW-0949">S-adenosyl-L-methionine</keyword>
<accession>A0A0D7W7Z0</accession>
<name>A0A0D7W7Z0_9FLAO</name>
<dbReference type="Pfam" id="PF01596">
    <property type="entry name" value="Methyltransf_3"/>
    <property type="match status" value="1"/>
</dbReference>
<dbReference type="InterPro" id="IPR029063">
    <property type="entry name" value="SAM-dependent_MTases_sf"/>
</dbReference>
<dbReference type="AlphaFoldDB" id="A0A0D7W7Z0"/>
<dbReference type="Gene3D" id="3.40.50.150">
    <property type="entry name" value="Vaccinia Virus protein VP39"/>
    <property type="match status" value="1"/>
</dbReference>
<comment type="caution">
    <text evidence="4">The sequence shown here is derived from an EMBL/GenBank/DDBJ whole genome shotgun (WGS) entry which is preliminary data.</text>
</comment>
<keyword evidence="2 4" id="KW-0808">Transferase</keyword>
<proteinExistence type="predicted"/>
<dbReference type="OrthoDB" id="484536at2"/>
<dbReference type="Proteomes" id="UP000032578">
    <property type="component" value="Unassembled WGS sequence"/>
</dbReference>
<dbReference type="GO" id="GO:0008171">
    <property type="term" value="F:O-methyltransferase activity"/>
    <property type="evidence" value="ECO:0007669"/>
    <property type="project" value="InterPro"/>
</dbReference>
<gene>
    <name evidence="4" type="ORF">PW52_11290</name>
</gene>
<dbReference type="STRING" id="1435349.PW52_11290"/>
<sequence length="193" mass="21984">MNDLNILDVPKRYSELEDKCKEIGFSMPSDIYIGTLLKTMITSKPNSNFLELGTGIGLSLSWMLEGMDLASKLISVDNDSKLIEIAKYYFEDDKRLELICTDGSEWIKNYKGELFDLVFADAWPGKYSEIDEILDLINVGGMYIIDDMLPQTNWPEGHQKNVDALIDYLESRADFNLTKMNWSTGVIIAIKVF</sequence>
<keyword evidence="1 4" id="KW-0489">Methyltransferase</keyword>
<dbReference type="InterPro" id="IPR002935">
    <property type="entry name" value="SAM_O-MeTrfase"/>
</dbReference>
<evidence type="ECO:0000313" key="4">
    <source>
        <dbReference type="EMBL" id="KJD35250.1"/>
    </source>
</evidence>
<organism evidence="4 5">
    <name type="scientific">Neotamlana sedimentorum</name>
    <dbReference type="NCBI Taxonomy" id="1435349"/>
    <lineage>
        <taxon>Bacteria</taxon>
        <taxon>Pseudomonadati</taxon>
        <taxon>Bacteroidota</taxon>
        <taxon>Flavobacteriia</taxon>
        <taxon>Flavobacteriales</taxon>
        <taxon>Flavobacteriaceae</taxon>
        <taxon>Neotamlana</taxon>
    </lineage>
</organism>
<dbReference type="PATRIC" id="fig|1435349.4.peg.3250"/>
<evidence type="ECO:0000313" key="5">
    <source>
        <dbReference type="Proteomes" id="UP000032578"/>
    </source>
</evidence>
<evidence type="ECO:0000256" key="1">
    <source>
        <dbReference type="ARBA" id="ARBA00022603"/>
    </source>
</evidence>
<dbReference type="PANTHER" id="PTHR43167">
    <property type="entry name" value="PUTATIVE (AFU_ORTHOLOGUE AFUA_6G01830)-RELATED"/>
    <property type="match status" value="1"/>
</dbReference>
<dbReference type="EMBL" id="JTDW01000007">
    <property type="protein sequence ID" value="KJD35250.1"/>
    <property type="molecule type" value="Genomic_DNA"/>
</dbReference>
<dbReference type="SUPFAM" id="SSF53335">
    <property type="entry name" value="S-adenosyl-L-methionine-dependent methyltransferases"/>
    <property type="match status" value="1"/>
</dbReference>
<reference evidence="4 5" key="1">
    <citation type="submission" date="2014-11" db="EMBL/GenBank/DDBJ databases">
        <title>Tamlana sedimentorum sp. nov., isolated from shallow sand sediments of the Sea of Japan.</title>
        <authorList>
            <person name="Romanenko L.A."/>
        </authorList>
    </citation>
    <scope>NUCLEOTIDE SEQUENCE [LARGE SCALE GENOMIC DNA]</scope>
    <source>
        <strain evidence="4 5">JCM 19808</strain>
    </source>
</reference>
<dbReference type="GO" id="GO:0032259">
    <property type="term" value="P:methylation"/>
    <property type="evidence" value="ECO:0007669"/>
    <property type="project" value="UniProtKB-KW"/>
</dbReference>
<dbReference type="PANTHER" id="PTHR43167:SF1">
    <property type="entry name" value="PUTATIVE (AFU_ORTHOLOGUE AFUA_6G01830)-RELATED"/>
    <property type="match status" value="1"/>
</dbReference>
<protein>
    <submittedName>
        <fullName evidence="4">Methyltransferase</fullName>
    </submittedName>
</protein>
<dbReference type="RefSeq" id="WP_044633051.1">
    <property type="nucleotide sequence ID" value="NZ_JTDW01000007.1"/>
</dbReference>
<evidence type="ECO:0000256" key="3">
    <source>
        <dbReference type="ARBA" id="ARBA00022691"/>
    </source>
</evidence>
<dbReference type="CDD" id="cd02440">
    <property type="entry name" value="AdoMet_MTases"/>
    <property type="match status" value="1"/>
</dbReference>
<evidence type="ECO:0000256" key="2">
    <source>
        <dbReference type="ARBA" id="ARBA00022679"/>
    </source>
</evidence>
<keyword evidence="5" id="KW-1185">Reference proteome</keyword>